<evidence type="ECO:0000313" key="3">
    <source>
        <dbReference type="Proteomes" id="UP000029725"/>
    </source>
</evidence>
<dbReference type="AlphaFoldDB" id="A0A098VSB2"/>
<dbReference type="HOGENOM" id="CLU_1042380_0_0_1"/>
<evidence type="ECO:0000256" key="1">
    <source>
        <dbReference type="SAM" id="Phobius"/>
    </source>
</evidence>
<feature type="transmembrane region" description="Helical" evidence="1">
    <location>
        <begin position="6"/>
        <end position="27"/>
    </location>
</feature>
<sequence length="267" mass="29463">MKPSFVLMVSVFCAAMLASICIMIFMPKYVSRQAASTASTLSLLPALSTLSSLDLDSAKRLLMHTASQTNDAVLNASSLLIPSGFKNLNLTTGETALFASVATLSAVFCIFSISDLFYSKFPSKNMQSGNFFTQGQQDAQADSKAQNGGTSQLSLNYLSPSIFFQGIYMAASVITLIAPGMIYFVYIIPCLLNEWYYLLFETLEGLKKHILKFVVNFSISIFIQNLGFSLVRRRGSWTLSAFFSSSVLDRINYPERQSVVLFWCCVS</sequence>
<accession>A0A098VSB2</accession>
<keyword evidence="1" id="KW-0472">Membrane</keyword>
<feature type="transmembrane region" description="Helical" evidence="1">
    <location>
        <begin position="96"/>
        <end position="118"/>
    </location>
</feature>
<protein>
    <submittedName>
        <fullName evidence="2">Uncharacterized protein</fullName>
    </submittedName>
</protein>
<dbReference type="VEuPathDB" id="MicrosporidiaDB:DI09_23p180"/>
<proteinExistence type="predicted"/>
<evidence type="ECO:0000313" key="2">
    <source>
        <dbReference type="EMBL" id="KGG51943.1"/>
    </source>
</evidence>
<dbReference type="Proteomes" id="UP000029725">
    <property type="component" value="Unassembled WGS sequence"/>
</dbReference>
<dbReference type="RefSeq" id="XP_013238370.1">
    <property type="nucleotide sequence ID" value="XM_013382916.1"/>
</dbReference>
<gene>
    <name evidence="2" type="ORF">DI09_23p180</name>
</gene>
<name>A0A098VSB2_9MICR</name>
<dbReference type="GeneID" id="25259171"/>
<comment type="caution">
    <text evidence="2">The sequence shown here is derived from an EMBL/GenBank/DDBJ whole genome shotgun (WGS) entry which is preliminary data.</text>
</comment>
<organism evidence="2 3">
    <name type="scientific">Mitosporidium daphniae</name>
    <dbReference type="NCBI Taxonomy" id="1485682"/>
    <lineage>
        <taxon>Eukaryota</taxon>
        <taxon>Fungi</taxon>
        <taxon>Fungi incertae sedis</taxon>
        <taxon>Microsporidia</taxon>
        <taxon>Mitosporidium</taxon>
    </lineage>
</organism>
<reference evidence="2 3" key="1">
    <citation type="submission" date="2014-04" db="EMBL/GenBank/DDBJ databases">
        <title>A new species of microsporidia sheds light on the evolution of extreme parasitism.</title>
        <authorList>
            <person name="Haag K.L."/>
            <person name="James T.Y."/>
            <person name="Larsson R."/>
            <person name="Schaer T.M."/>
            <person name="Refardt D."/>
            <person name="Pombert J.-F."/>
            <person name="Ebert D."/>
        </authorList>
    </citation>
    <scope>NUCLEOTIDE SEQUENCE [LARGE SCALE GENOMIC DNA]</scope>
    <source>
        <strain evidence="2 3">UGP3</strain>
        <tissue evidence="2">Spores</tissue>
    </source>
</reference>
<keyword evidence="1" id="KW-1133">Transmembrane helix</keyword>
<dbReference type="EMBL" id="JMKJ01000155">
    <property type="protein sequence ID" value="KGG51943.1"/>
    <property type="molecule type" value="Genomic_DNA"/>
</dbReference>
<feature type="transmembrane region" description="Helical" evidence="1">
    <location>
        <begin position="167"/>
        <end position="189"/>
    </location>
</feature>
<keyword evidence="1" id="KW-0812">Transmembrane</keyword>
<keyword evidence="3" id="KW-1185">Reference proteome</keyword>
<feature type="transmembrane region" description="Helical" evidence="1">
    <location>
        <begin position="209"/>
        <end position="231"/>
    </location>
</feature>